<keyword evidence="2" id="KW-1185">Reference proteome</keyword>
<gene>
    <name evidence="1" type="ORF">PSTG_00742</name>
</gene>
<evidence type="ECO:0000313" key="2">
    <source>
        <dbReference type="Proteomes" id="UP000054564"/>
    </source>
</evidence>
<sequence>MGAQPARCHQDGWVAIRTSIGGGCTVDLGQYLKFAHVNPLLDQDQKTIDKLSFSHYTAFKDFSAAELEEAGFKKSHARALTSSIRRFERHLKKTRASNNKA</sequence>
<comment type="caution">
    <text evidence="1">The sequence shown here is derived from an EMBL/GenBank/DDBJ whole genome shotgun (WGS) entry which is preliminary data.</text>
</comment>
<dbReference type="AlphaFoldDB" id="A0A0L0W4K9"/>
<dbReference type="EMBL" id="AJIL01000004">
    <property type="protein sequence ID" value="KNF06235.1"/>
    <property type="molecule type" value="Genomic_DNA"/>
</dbReference>
<protein>
    <submittedName>
        <fullName evidence="1">Uncharacterized protein</fullName>
    </submittedName>
</protein>
<dbReference type="Proteomes" id="UP000054564">
    <property type="component" value="Unassembled WGS sequence"/>
</dbReference>
<name>A0A0L0W4K9_9BASI</name>
<reference evidence="2" key="1">
    <citation type="submission" date="2014-03" db="EMBL/GenBank/DDBJ databases">
        <title>The Genome Sequence of Puccinia striiformis f. sp. tritici PST-78.</title>
        <authorList>
            <consortium name="The Broad Institute Genome Sequencing Platform"/>
            <person name="Cuomo C."/>
            <person name="Hulbert S."/>
            <person name="Chen X."/>
            <person name="Walker B."/>
            <person name="Young S.K."/>
            <person name="Zeng Q."/>
            <person name="Gargeya S."/>
            <person name="Fitzgerald M."/>
            <person name="Haas B."/>
            <person name="Abouelleil A."/>
            <person name="Alvarado L."/>
            <person name="Arachchi H.M."/>
            <person name="Berlin A.M."/>
            <person name="Chapman S.B."/>
            <person name="Goldberg J."/>
            <person name="Griggs A."/>
            <person name="Gujja S."/>
            <person name="Hansen M."/>
            <person name="Howarth C."/>
            <person name="Imamovic A."/>
            <person name="Larimer J."/>
            <person name="McCowan C."/>
            <person name="Montmayeur A."/>
            <person name="Murphy C."/>
            <person name="Neiman D."/>
            <person name="Pearson M."/>
            <person name="Priest M."/>
            <person name="Roberts A."/>
            <person name="Saif S."/>
            <person name="Shea T."/>
            <person name="Sisk P."/>
            <person name="Sykes S."/>
            <person name="Wortman J."/>
            <person name="Nusbaum C."/>
            <person name="Birren B."/>
        </authorList>
    </citation>
    <scope>NUCLEOTIDE SEQUENCE [LARGE SCALE GENOMIC DNA]</scope>
    <source>
        <strain evidence="2">race PST-78</strain>
    </source>
</reference>
<evidence type="ECO:0000313" key="1">
    <source>
        <dbReference type="EMBL" id="KNF06235.1"/>
    </source>
</evidence>
<proteinExistence type="predicted"/>
<accession>A0A0L0W4K9</accession>
<organism evidence="1 2">
    <name type="scientific">Puccinia striiformis f. sp. tritici PST-78</name>
    <dbReference type="NCBI Taxonomy" id="1165861"/>
    <lineage>
        <taxon>Eukaryota</taxon>
        <taxon>Fungi</taxon>
        <taxon>Dikarya</taxon>
        <taxon>Basidiomycota</taxon>
        <taxon>Pucciniomycotina</taxon>
        <taxon>Pucciniomycetes</taxon>
        <taxon>Pucciniales</taxon>
        <taxon>Pucciniaceae</taxon>
        <taxon>Puccinia</taxon>
    </lineage>
</organism>